<reference evidence="3 4" key="1">
    <citation type="journal article" date="2015" name="Int. J. Syst. Evol. Microbiol.">
        <title>Tumebacillus algifaecis sp. nov., isolated from decomposing algal scum.</title>
        <authorList>
            <person name="Wu Y.F."/>
            <person name="Zhang B."/>
            <person name="Xing P."/>
            <person name="Wu Q.L."/>
            <person name="Liu S.J."/>
        </authorList>
    </citation>
    <scope>NUCLEOTIDE SEQUENCE [LARGE SCALE GENOMIC DNA]</scope>
    <source>
        <strain evidence="3 4">THMBR28</strain>
    </source>
</reference>
<dbReference type="KEGG" id="tab:CIG75_06250"/>
<feature type="compositionally biased region" description="Gly residues" evidence="1">
    <location>
        <begin position="207"/>
        <end position="219"/>
    </location>
</feature>
<sequence>MKKFTALAGALLLSSSLLAGCTPNAAPNNNIDKTRSSAYNTDRSGRIMDNTNGIGVRNTRYDNDRRGAIDNIGTTRRPNVLTNDALDRNRVGARDNTATRNMRTDRALEARVEAIPGVRNAKVLLSGHVAYVAINQGTALQGNRAGTMNRDVPPMAGRTATQRALTDNRTGGATQYGGTMSDRTYGTTGLSPTTPMTPQTRLTPGTYGTGTGTTGLGVGNGAYGTSGAGTYGTYGTGRGMSAGTYGTYNAGTNQVGTYNAGTNTADVSNDIKQRVISAVKQGNPSITTVHVSANPALYSHMESFIRDTASGHPMRGLGDLGDMLRRLFPTSGTAGTTGTTGVGNGFSGTTR</sequence>
<dbReference type="InterPro" id="IPR019076">
    <property type="entry name" value="Spore_lipoprot_YhcN/YlaJ-like"/>
</dbReference>
<feature type="compositionally biased region" description="Polar residues" evidence="1">
    <location>
        <begin position="168"/>
        <end position="199"/>
    </location>
</feature>
<dbReference type="RefSeq" id="WP_094235858.1">
    <property type="nucleotide sequence ID" value="NZ_CP022657.1"/>
</dbReference>
<protein>
    <recommendedName>
        <fullName evidence="5">Sporulation protein</fullName>
    </recommendedName>
</protein>
<gene>
    <name evidence="3" type="ORF">CIG75_06250</name>
</gene>
<feature type="region of interest" description="Disordered" evidence="1">
    <location>
        <begin position="329"/>
        <end position="351"/>
    </location>
</feature>
<feature type="compositionally biased region" description="Polar residues" evidence="1">
    <location>
        <begin position="25"/>
        <end position="42"/>
    </location>
</feature>
<dbReference type="EMBL" id="CP022657">
    <property type="protein sequence ID" value="ASS74608.1"/>
    <property type="molecule type" value="Genomic_DNA"/>
</dbReference>
<dbReference type="AlphaFoldDB" id="A0A223CZ30"/>
<organism evidence="3 4">
    <name type="scientific">Tumebacillus algifaecis</name>
    <dbReference type="NCBI Taxonomy" id="1214604"/>
    <lineage>
        <taxon>Bacteria</taxon>
        <taxon>Bacillati</taxon>
        <taxon>Bacillota</taxon>
        <taxon>Bacilli</taxon>
        <taxon>Bacillales</taxon>
        <taxon>Alicyclobacillaceae</taxon>
        <taxon>Tumebacillus</taxon>
    </lineage>
</organism>
<feature type="signal peptide" evidence="2">
    <location>
        <begin position="1"/>
        <end position="19"/>
    </location>
</feature>
<dbReference type="OrthoDB" id="1707228at2"/>
<feature type="region of interest" description="Disordered" evidence="1">
    <location>
        <begin position="24"/>
        <end position="54"/>
    </location>
</feature>
<name>A0A223CZ30_9BACL</name>
<keyword evidence="2" id="KW-0732">Signal</keyword>
<dbReference type="PROSITE" id="PS51257">
    <property type="entry name" value="PROKAR_LIPOPROTEIN"/>
    <property type="match status" value="1"/>
</dbReference>
<feature type="region of interest" description="Disordered" evidence="1">
    <location>
        <begin position="168"/>
        <end position="219"/>
    </location>
</feature>
<dbReference type="Pfam" id="PF09580">
    <property type="entry name" value="Spore_YhcN_YlaJ"/>
    <property type="match status" value="1"/>
</dbReference>
<proteinExistence type="predicted"/>
<evidence type="ECO:0000313" key="3">
    <source>
        <dbReference type="EMBL" id="ASS74608.1"/>
    </source>
</evidence>
<dbReference type="Proteomes" id="UP000214688">
    <property type="component" value="Chromosome"/>
</dbReference>
<feature type="compositionally biased region" description="Gly residues" evidence="1">
    <location>
        <begin position="338"/>
        <end position="351"/>
    </location>
</feature>
<keyword evidence="4" id="KW-1185">Reference proteome</keyword>
<accession>A0A223CZ30</accession>
<evidence type="ECO:0000313" key="4">
    <source>
        <dbReference type="Proteomes" id="UP000214688"/>
    </source>
</evidence>
<evidence type="ECO:0008006" key="5">
    <source>
        <dbReference type="Google" id="ProtNLM"/>
    </source>
</evidence>
<feature type="chain" id="PRO_5039017737" description="Sporulation protein" evidence="2">
    <location>
        <begin position="20"/>
        <end position="351"/>
    </location>
</feature>
<evidence type="ECO:0000256" key="1">
    <source>
        <dbReference type="SAM" id="MobiDB-lite"/>
    </source>
</evidence>
<evidence type="ECO:0000256" key="2">
    <source>
        <dbReference type="SAM" id="SignalP"/>
    </source>
</evidence>